<proteinExistence type="inferred from homology"/>
<evidence type="ECO:0000313" key="4">
    <source>
        <dbReference type="Proteomes" id="UP000261875"/>
    </source>
</evidence>
<reference evidence="3 4" key="1">
    <citation type="submission" date="2017-05" db="EMBL/GenBank/DDBJ databases">
        <title>Genome sequence of Candidatus Fukatsuia symbiotica and Candidatus Hamiltonella defensa from Acyrthosiphon pisum strain 5D.</title>
        <authorList>
            <person name="Patel V.A."/>
            <person name="Chevignon G."/>
            <person name="Russell J.A."/>
            <person name="Oliver K.M."/>
        </authorList>
    </citation>
    <scope>NUCLEOTIDE SEQUENCE [LARGE SCALE GENOMIC DNA]</scope>
    <source>
        <strain evidence="3 4">5D</strain>
    </source>
</reference>
<dbReference type="Proteomes" id="UP000261875">
    <property type="component" value="Chromosome"/>
</dbReference>
<evidence type="ECO:0000256" key="1">
    <source>
        <dbReference type="ARBA" id="ARBA00034120"/>
    </source>
</evidence>
<dbReference type="KEGG" id="fsm:CCS41_02360"/>
<protein>
    <recommendedName>
        <fullName evidence="2">Reverse transcriptase domain-containing protein</fullName>
    </recommendedName>
</protein>
<dbReference type="AlphaFoldDB" id="A0A2U8I3A4"/>
<evidence type="ECO:0000313" key="3">
    <source>
        <dbReference type="EMBL" id="AWK13606.1"/>
    </source>
</evidence>
<sequence length="272" mass="31286">MASVSLLRVTPCAVISLNNEGKLSDAPIRMTRLEAAPVKTQAPAYAKVCTIVCGVISPLLANLYLHWLDSTWEKKAFGKRPHDAHIVRYADDFVILCSKRPEFYLDQAKKVLDRLGLTLNAKKTWIVNAMKEPFDFLGHRFAVQPSKVTGELKTFYYPTPKAMKSVKQKIRDVVRKGQHWDWPTLVKEKVNPILRGWGNYFKTGNSRKHFLSIANYTIWTLCIMLRKKHKKRGKGWRDHPSSWFYDYHGLFKLYSLSVTGDEGSRYARPVPS</sequence>
<dbReference type="PROSITE" id="PS50878">
    <property type="entry name" value="RT_POL"/>
    <property type="match status" value="1"/>
</dbReference>
<dbReference type="RefSeq" id="WP_119797149.1">
    <property type="nucleotide sequence ID" value="NZ_CP021659.1"/>
</dbReference>
<dbReference type="OrthoDB" id="9793236at2"/>
<dbReference type="InterPro" id="IPR000477">
    <property type="entry name" value="RT_dom"/>
</dbReference>
<dbReference type="InterPro" id="IPR043502">
    <property type="entry name" value="DNA/RNA_pol_sf"/>
</dbReference>
<dbReference type="CDD" id="cd01651">
    <property type="entry name" value="RT_G2_intron"/>
    <property type="match status" value="1"/>
</dbReference>
<evidence type="ECO:0000259" key="2">
    <source>
        <dbReference type="PROSITE" id="PS50878"/>
    </source>
</evidence>
<name>A0A2U8I3A4_9GAMM</name>
<dbReference type="EMBL" id="CP021659">
    <property type="protein sequence ID" value="AWK13606.1"/>
    <property type="molecule type" value="Genomic_DNA"/>
</dbReference>
<organism evidence="3 4">
    <name type="scientific">Candidatus Fukatsuia symbiotica</name>
    <dbReference type="NCBI Taxonomy" id="1878942"/>
    <lineage>
        <taxon>Bacteria</taxon>
        <taxon>Pseudomonadati</taxon>
        <taxon>Pseudomonadota</taxon>
        <taxon>Gammaproteobacteria</taxon>
        <taxon>Enterobacterales</taxon>
        <taxon>Yersiniaceae</taxon>
        <taxon>Candidatus Fukatsuia</taxon>
    </lineage>
</organism>
<feature type="domain" description="Reverse transcriptase" evidence="2">
    <location>
        <begin position="1"/>
        <end position="141"/>
    </location>
</feature>
<comment type="similarity">
    <text evidence="1">Belongs to the bacterial reverse transcriptase family.</text>
</comment>
<dbReference type="InterPro" id="IPR013597">
    <property type="entry name" value="Mat_intron_G2"/>
</dbReference>
<keyword evidence="4" id="KW-1185">Reference proteome</keyword>
<dbReference type="PANTHER" id="PTHR34047">
    <property type="entry name" value="NUCLEAR INTRON MATURASE 1, MITOCHONDRIAL-RELATED"/>
    <property type="match status" value="1"/>
</dbReference>
<accession>A0A2U8I3A4</accession>
<dbReference type="SUPFAM" id="SSF56672">
    <property type="entry name" value="DNA/RNA polymerases"/>
    <property type="match status" value="1"/>
</dbReference>
<dbReference type="PANTHER" id="PTHR34047:SF8">
    <property type="entry name" value="PROTEIN YKFC"/>
    <property type="match status" value="1"/>
</dbReference>
<dbReference type="Pfam" id="PF08388">
    <property type="entry name" value="GIIM"/>
    <property type="match status" value="1"/>
</dbReference>
<dbReference type="Pfam" id="PF00078">
    <property type="entry name" value="RVT_1"/>
    <property type="match status" value="1"/>
</dbReference>
<dbReference type="InterPro" id="IPR051083">
    <property type="entry name" value="GrpII_Intron_Splice-Mob/Def"/>
</dbReference>
<gene>
    <name evidence="3" type="ORF">CCS41_02360</name>
</gene>